<dbReference type="InterPro" id="IPR036291">
    <property type="entry name" value="NAD(P)-bd_dom_sf"/>
</dbReference>
<dbReference type="PRINTS" id="PR00080">
    <property type="entry name" value="SDRFAMILY"/>
</dbReference>
<dbReference type="EMBL" id="SWBP01000010">
    <property type="protein sequence ID" value="TKB95174.1"/>
    <property type="molecule type" value="Genomic_DNA"/>
</dbReference>
<comment type="similarity">
    <text evidence="1 3">Belongs to the short-chain dehydrogenases/reductases (SDR) family.</text>
</comment>
<sequence length="272" mass="30288">MSKTIFITGASSGIGKSTAIYFASKGWNVAATMRKPINETELINYDHIKCYALDVLKEENIQQVFEMALKDFGAIDVLVNNAGYAALGPFEAATKDQIVKQFDTNVIGLMSVCQQFIPYFRKQKSGTIINIASVGGRLTFPLYSLYHGTKWAVEGFSESLSFELRPFNVKVKLIEPGAIRTDFYDRSPDTLKKEGLTVYDAYADRISANYLKAAAAAPGPEVVSQIIWKAANSNNFRLRYAVGSGAPFLLFLRRVLPDAWFMGLVRMFLNKE</sequence>
<evidence type="ECO:0000313" key="4">
    <source>
        <dbReference type="EMBL" id="TKB95174.1"/>
    </source>
</evidence>
<reference evidence="4 5" key="1">
    <citation type="submission" date="2019-04" db="EMBL/GenBank/DDBJ databases">
        <title>Pedobacter sp. AR-3-17 sp. nov., isolated from Arctic soil.</title>
        <authorList>
            <person name="Dahal R.H."/>
            <person name="Kim D.-U."/>
        </authorList>
    </citation>
    <scope>NUCLEOTIDE SEQUENCE [LARGE SCALE GENOMIC DNA]</scope>
    <source>
        <strain evidence="4 5">AR-3-17</strain>
    </source>
</reference>
<evidence type="ECO:0000256" key="2">
    <source>
        <dbReference type="ARBA" id="ARBA00023002"/>
    </source>
</evidence>
<dbReference type="PRINTS" id="PR00081">
    <property type="entry name" value="GDHRDH"/>
</dbReference>
<dbReference type="Proteomes" id="UP000308181">
    <property type="component" value="Unassembled WGS sequence"/>
</dbReference>
<keyword evidence="5" id="KW-1185">Reference proteome</keyword>
<keyword evidence="2" id="KW-0560">Oxidoreductase</keyword>
<dbReference type="Gene3D" id="3.40.50.720">
    <property type="entry name" value="NAD(P)-binding Rossmann-like Domain"/>
    <property type="match status" value="1"/>
</dbReference>
<dbReference type="CDD" id="cd05374">
    <property type="entry name" value="17beta-HSD-like_SDR_c"/>
    <property type="match status" value="1"/>
</dbReference>
<comment type="caution">
    <text evidence="4">The sequence shown here is derived from an EMBL/GenBank/DDBJ whole genome shotgun (WGS) entry which is preliminary data.</text>
</comment>
<proteinExistence type="inferred from homology"/>
<dbReference type="OrthoDB" id="1235794at2"/>
<dbReference type="AlphaFoldDB" id="A0A4U1BSY3"/>
<accession>A0A4U1BSY3</accession>
<dbReference type="PANTHER" id="PTHR43976:SF16">
    <property type="entry name" value="SHORT-CHAIN DEHYDROGENASE_REDUCTASE FAMILY PROTEIN"/>
    <property type="match status" value="1"/>
</dbReference>
<dbReference type="InterPro" id="IPR051911">
    <property type="entry name" value="SDR_oxidoreductase"/>
</dbReference>
<name>A0A4U1BSY3_9SPHI</name>
<organism evidence="4 5">
    <name type="scientific">Pedobacter cryophilus</name>
    <dbReference type="NCBI Taxonomy" id="2571271"/>
    <lineage>
        <taxon>Bacteria</taxon>
        <taxon>Pseudomonadati</taxon>
        <taxon>Bacteroidota</taxon>
        <taxon>Sphingobacteriia</taxon>
        <taxon>Sphingobacteriales</taxon>
        <taxon>Sphingobacteriaceae</taxon>
        <taxon>Pedobacter</taxon>
    </lineage>
</organism>
<evidence type="ECO:0000256" key="1">
    <source>
        <dbReference type="ARBA" id="ARBA00006484"/>
    </source>
</evidence>
<dbReference type="Pfam" id="PF00106">
    <property type="entry name" value="adh_short"/>
    <property type="match status" value="1"/>
</dbReference>
<dbReference type="InterPro" id="IPR002347">
    <property type="entry name" value="SDR_fam"/>
</dbReference>
<gene>
    <name evidence="4" type="ORF">FA046_17110</name>
</gene>
<protein>
    <submittedName>
        <fullName evidence="4">SDR family oxidoreductase</fullName>
    </submittedName>
</protein>
<dbReference type="SUPFAM" id="SSF51735">
    <property type="entry name" value="NAD(P)-binding Rossmann-fold domains"/>
    <property type="match status" value="1"/>
</dbReference>
<dbReference type="PANTHER" id="PTHR43976">
    <property type="entry name" value="SHORT CHAIN DEHYDROGENASE"/>
    <property type="match status" value="1"/>
</dbReference>
<evidence type="ECO:0000313" key="5">
    <source>
        <dbReference type="Proteomes" id="UP000308181"/>
    </source>
</evidence>
<dbReference type="GO" id="GO:0016491">
    <property type="term" value="F:oxidoreductase activity"/>
    <property type="evidence" value="ECO:0007669"/>
    <property type="project" value="UniProtKB-KW"/>
</dbReference>
<dbReference type="RefSeq" id="WP_136827763.1">
    <property type="nucleotide sequence ID" value="NZ_SWBP01000010.1"/>
</dbReference>
<evidence type="ECO:0000256" key="3">
    <source>
        <dbReference type="RuleBase" id="RU000363"/>
    </source>
</evidence>